<sequence length="77" mass="8402">MLVDGTNSAADMSSDSTVTTVGPQPSQDDPIEITDEIKQLKRQKNYEIAYLILRELLAGRKPGTVIYSSLFLLGEAS</sequence>
<feature type="compositionally biased region" description="Polar residues" evidence="1">
    <location>
        <begin position="1"/>
        <end position="27"/>
    </location>
</feature>
<evidence type="ECO:0000256" key="1">
    <source>
        <dbReference type="SAM" id="MobiDB-lite"/>
    </source>
</evidence>
<name>A0AAV4R6Y1_9ARAC</name>
<comment type="caution">
    <text evidence="2">The sequence shown here is derived from an EMBL/GenBank/DDBJ whole genome shotgun (WGS) entry which is preliminary data.</text>
</comment>
<feature type="region of interest" description="Disordered" evidence="1">
    <location>
        <begin position="1"/>
        <end position="31"/>
    </location>
</feature>
<reference evidence="2 3" key="1">
    <citation type="submission" date="2021-06" db="EMBL/GenBank/DDBJ databases">
        <title>Caerostris darwini draft genome.</title>
        <authorList>
            <person name="Kono N."/>
            <person name="Arakawa K."/>
        </authorList>
    </citation>
    <scope>NUCLEOTIDE SEQUENCE [LARGE SCALE GENOMIC DNA]</scope>
</reference>
<dbReference type="EMBL" id="BPLQ01005618">
    <property type="protein sequence ID" value="GIY15957.1"/>
    <property type="molecule type" value="Genomic_DNA"/>
</dbReference>
<evidence type="ECO:0000313" key="2">
    <source>
        <dbReference type="EMBL" id="GIY15957.1"/>
    </source>
</evidence>
<organism evidence="2 3">
    <name type="scientific">Caerostris darwini</name>
    <dbReference type="NCBI Taxonomy" id="1538125"/>
    <lineage>
        <taxon>Eukaryota</taxon>
        <taxon>Metazoa</taxon>
        <taxon>Ecdysozoa</taxon>
        <taxon>Arthropoda</taxon>
        <taxon>Chelicerata</taxon>
        <taxon>Arachnida</taxon>
        <taxon>Araneae</taxon>
        <taxon>Araneomorphae</taxon>
        <taxon>Entelegynae</taxon>
        <taxon>Araneoidea</taxon>
        <taxon>Araneidae</taxon>
        <taxon>Caerostris</taxon>
    </lineage>
</organism>
<dbReference type="AlphaFoldDB" id="A0AAV4R6Y1"/>
<evidence type="ECO:0000313" key="3">
    <source>
        <dbReference type="Proteomes" id="UP001054837"/>
    </source>
</evidence>
<keyword evidence="3" id="KW-1185">Reference proteome</keyword>
<accession>A0AAV4R6Y1</accession>
<dbReference type="Proteomes" id="UP001054837">
    <property type="component" value="Unassembled WGS sequence"/>
</dbReference>
<gene>
    <name evidence="2" type="ORF">CDAR_468871</name>
</gene>
<proteinExistence type="predicted"/>
<protein>
    <submittedName>
        <fullName evidence="2">Uncharacterized protein</fullName>
    </submittedName>
</protein>